<evidence type="ECO:0000256" key="1">
    <source>
        <dbReference type="SAM" id="MobiDB-lite"/>
    </source>
</evidence>
<dbReference type="InterPro" id="IPR032675">
    <property type="entry name" value="LRR_dom_sf"/>
</dbReference>
<dbReference type="OrthoDB" id="3248197at2759"/>
<dbReference type="SUPFAM" id="SSF52047">
    <property type="entry name" value="RNI-like"/>
    <property type="match status" value="1"/>
</dbReference>
<dbReference type="Gene3D" id="3.80.10.10">
    <property type="entry name" value="Ribonuclease Inhibitor"/>
    <property type="match status" value="1"/>
</dbReference>
<proteinExistence type="predicted"/>
<keyword evidence="3" id="KW-1185">Reference proteome</keyword>
<organism evidence="2 3">
    <name type="scientific">Serendipita vermifera MAFF 305830</name>
    <dbReference type="NCBI Taxonomy" id="933852"/>
    <lineage>
        <taxon>Eukaryota</taxon>
        <taxon>Fungi</taxon>
        <taxon>Dikarya</taxon>
        <taxon>Basidiomycota</taxon>
        <taxon>Agaricomycotina</taxon>
        <taxon>Agaricomycetes</taxon>
        <taxon>Sebacinales</taxon>
        <taxon>Serendipitaceae</taxon>
        <taxon>Serendipita</taxon>
    </lineage>
</organism>
<sequence length="412" mass="46740">MSASIDNKSSPSKQGSELQPSSLIKFEDVSENTTGSTLRSETSLENSFRGAKQDGCLINRLSMDVLSLIFELCGQIDWMNAVRISSVCRFWRRCIHSTPCAWSFLNLGYGKKPPDIRRYLSLSSQAPLHASLDDDLPVRALSGEMHRLHCLSLSFVVHEDGEKEFDGFEFPSLRMLIITAPFHPSSITTKRFPVLEYLVCGSGFEESTRAEDIHSFPNLKTLNVFARGDWNDVWIEVVRHCRESLISLRVFGAVNQNGSYPVISLPRLQYLQAYCCDWSVWSSFRMPQLCTYVEGRTYFHGPPLPHDDIDNVEEARFDGIDHIYIIPQSVRKLQIDVGTDKEFDFLSESLLKKAYPNLRLLEIRAIGQEEWLRERISQFTLPESVSVNVIEPWFSGLSGIIRDPGVGIVCSS</sequence>
<dbReference type="EMBL" id="KN824292">
    <property type="protein sequence ID" value="KIM28509.1"/>
    <property type="molecule type" value="Genomic_DNA"/>
</dbReference>
<evidence type="ECO:0008006" key="4">
    <source>
        <dbReference type="Google" id="ProtNLM"/>
    </source>
</evidence>
<name>A0A0C3B8Q4_SERVB</name>
<reference evidence="2 3" key="1">
    <citation type="submission" date="2014-04" db="EMBL/GenBank/DDBJ databases">
        <authorList>
            <consortium name="DOE Joint Genome Institute"/>
            <person name="Kuo A."/>
            <person name="Zuccaro A."/>
            <person name="Kohler A."/>
            <person name="Nagy L.G."/>
            <person name="Floudas D."/>
            <person name="Copeland A."/>
            <person name="Barry K.W."/>
            <person name="Cichocki N."/>
            <person name="Veneault-Fourrey C."/>
            <person name="LaButti K."/>
            <person name="Lindquist E.A."/>
            <person name="Lipzen A."/>
            <person name="Lundell T."/>
            <person name="Morin E."/>
            <person name="Murat C."/>
            <person name="Sun H."/>
            <person name="Tunlid A."/>
            <person name="Henrissat B."/>
            <person name="Grigoriev I.V."/>
            <person name="Hibbett D.S."/>
            <person name="Martin F."/>
            <person name="Nordberg H.P."/>
            <person name="Cantor M.N."/>
            <person name="Hua S.X."/>
        </authorList>
    </citation>
    <scope>NUCLEOTIDE SEQUENCE [LARGE SCALE GENOMIC DNA]</scope>
    <source>
        <strain evidence="2 3">MAFF 305830</strain>
    </source>
</reference>
<protein>
    <recommendedName>
        <fullName evidence="4">F-box domain-containing protein</fullName>
    </recommendedName>
</protein>
<evidence type="ECO:0000313" key="2">
    <source>
        <dbReference type="EMBL" id="KIM28509.1"/>
    </source>
</evidence>
<dbReference type="HOGENOM" id="CLU_039336_0_0_1"/>
<dbReference type="InterPro" id="IPR036047">
    <property type="entry name" value="F-box-like_dom_sf"/>
</dbReference>
<feature type="region of interest" description="Disordered" evidence="1">
    <location>
        <begin position="1"/>
        <end position="21"/>
    </location>
</feature>
<accession>A0A0C3B8Q4</accession>
<dbReference type="Proteomes" id="UP000054097">
    <property type="component" value="Unassembled WGS sequence"/>
</dbReference>
<reference evidence="3" key="2">
    <citation type="submission" date="2015-01" db="EMBL/GenBank/DDBJ databases">
        <title>Evolutionary Origins and Diversification of the Mycorrhizal Mutualists.</title>
        <authorList>
            <consortium name="DOE Joint Genome Institute"/>
            <consortium name="Mycorrhizal Genomics Consortium"/>
            <person name="Kohler A."/>
            <person name="Kuo A."/>
            <person name="Nagy L.G."/>
            <person name="Floudas D."/>
            <person name="Copeland A."/>
            <person name="Barry K.W."/>
            <person name="Cichocki N."/>
            <person name="Veneault-Fourrey C."/>
            <person name="LaButti K."/>
            <person name="Lindquist E.A."/>
            <person name="Lipzen A."/>
            <person name="Lundell T."/>
            <person name="Morin E."/>
            <person name="Murat C."/>
            <person name="Riley R."/>
            <person name="Ohm R."/>
            <person name="Sun H."/>
            <person name="Tunlid A."/>
            <person name="Henrissat B."/>
            <person name="Grigoriev I.V."/>
            <person name="Hibbett D.S."/>
            <person name="Martin F."/>
        </authorList>
    </citation>
    <scope>NUCLEOTIDE SEQUENCE [LARGE SCALE GENOMIC DNA]</scope>
    <source>
        <strain evidence="3">MAFF 305830</strain>
    </source>
</reference>
<evidence type="ECO:0000313" key="3">
    <source>
        <dbReference type="Proteomes" id="UP000054097"/>
    </source>
</evidence>
<gene>
    <name evidence="2" type="ORF">M408DRAFT_8663</name>
</gene>
<dbReference type="SUPFAM" id="SSF81383">
    <property type="entry name" value="F-box domain"/>
    <property type="match status" value="1"/>
</dbReference>
<dbReference type="AlphaFoldDB" id="A0A0C3B8Q4"/>